<feature type="compositionally biased region" description="Polar residues" evidence="1">
    <location>
        <begin position="165"/>
        <end position="180"/>
    </location>
</feature>
<protein>
    <recommendedName>
        <fullName evidence="2">YqaJ viral recombinase domain-containing protein</fullName>
    </recommendedName>
</protein>
<dbReference type="GeneID" id="94288617"/>
<organism evidence="3 4">
    <name type="scientific">Porcisia hertigi</name>
    <dbReference type="NCBI Taxonomy" id="2761500"/>
    <lineage>
        <taxon>Eukaryota</taxon>
        <taxon>Discoba</taxon>
        <taxon>Euglenozoa</taxon>
        <taxon>Kinetoplastea</taxon>
        <taxon>Metakinetoplastina</taxon>
        <taxon>Trypanosomatida</taxon>
        <taxon>Trypanosomatidae</taxon>
        <taxon>Leishmaniinae</taxon>
        <taxon>Porcisia</taxon>
    </lineage>
</organism>
<dbReference type="Pfam" id="PF09588">
    <property type="entry name" value="YqaJ"/>
    <property type="match status" value="1"/>
</dbReference>
<dbReference type="RefSeq" id="XP_067754697.1">
    <property type="nucleotide sequence ID" value="XM_067898540.1"/>
</dbReference>
<dbReference type="PANTHER" id="PTHR46609:SF6">
    <property type="entry name" value="EXONUCLEASE, PHAGE-TYPE_RECB, C-TERMINAL DOMAIN-CONTAINING PROTEIN-RELATED"/>
    <property type="match status" value="1"/>
</dbReference>
<dbReference type="AlphaFoldDB" id="A0A836HNT8"/>
<comment type="caution">
    <text evidence="3">The sequence shown here is derived from an EMBL/GenBank/DDBJ whole genome shotgun (WGS) entry which is preliminary data.</text>
</comment>
<dbReference type="InterPro" id="IPR019080">
    <property type="entry name" value="YqaJ_viral_recombinase"/>
</dbReference>
<gene>
    <name evidence="3" type="ORF">JKF63_02515</name>
</gene>
<proteinExistence type="predicted"/>
<dbReference type="Gene3D" id="3.90.320.10">
    <property type="match status" value="2"/>
</dbReference>
<reference evidence="3 4" key="1">
    <citation type="submission" date="2021-02" db="EMBL/GenBank/DDBJ databases">
        <title>Porcisia hertigi Genome sequencing and assembly.</title>
        <authorList>
            <person name="Almutairi H."/>
            <person name="Gatherer D."/>
        </authorList>
    </citation>
    <scope>NUCLEOTIDE SEQUENCE [LARGE SCALE GENOMIC DNA]</scope>
    <source>
        <strain evidence="3 4">C119</strain>
    </source>
</reference>
<dbReference type="EMBL" id="JAFJZO010000032">
    <property type="protein sequence ID" value="KAG5496214.1"/>
    <property type="molecule type" value="Genomic_DNA"/>
</dbReference>
<dbReference type="Proteomes" id="UP000674318">
    <property type="component" value="Chromosome 32"/>
</dbReference>
<dbReference type="InterPro" id="IPR051703">
    <property type="entry name" value="NF-kappa-B_Signaling_Reg"/>
</dbReference>
<evidence type="ECO:0000256" key="1">
    <source>
        <dbReference type="SAM" id="MobiDB-lite"/>
    </source>
</evidence>
<dbReference type="PANTHER" id="PTHR46609">
    <property type="entry name" value="EXONUCLEASE, PHAGE-TYPE/RECB, C-TERMINAL DOMAIN-CONTAINING PROTEIN"/>
    <property type="match status" value="1"/>
</dbReference>
<accession>A0A836HNT8</accession>
<feature type="compositionally biased region" description="Polar residues" evidence="1">
    <location>
        <begin position="112"/>
        <end position="130"/>
    </location>
</feature>
<dbReference type="SUPFAM" id="SSF52980">
    <property type="entry name" value="Restriction endonuclease-like"/>
    <property type="match status" value="1"/>
</dbReference>
<sequence>MAQHPEKLKWREAHPYGLSASQFGMALGFCGRVSDYVHYLRDVVGTEQEFQGNAYTAHGINTEPKSRALYELLLGCCVHDGGFFVTDDRILGCSPDGRIYYKDDELPIEQQGPLSTSDGRSCRKSTSSDSIVGGDTGLMERRLGSGGCSFRVPFKSKRRPRSPYDTVSNRTSHSSGTLSCDSDDRASTTSGNTRRPTEKECDALLPKCPANSEQRLSSDVRSPRRRRRRAVRLLEIKSPFRALYDSKKNDYQCYGIPKHYMCQIQGQLAIADCEECDFFVYLDHPISQVEAWRVRRSRAFWAWAEPNLRCVSNWVKDGPPDWLNRSFAFTEFNFRSIEVVPLIFPFDITANAALTDTRRFAFFAQFENPFGARRRHGDSPSQLQAQEFSIDDAGSSWAVMTEYERIAATAQTPVTRRLFSSVRSDSDDTDTLETEIQLWGRLSSWRRALEMEGVFEKSATGVFWKAWTHTACAIRDPLVRVTLTVPTDWNAGQLVVQCSLPSLPHTQGDAMVPASDAALLSFHRRLFFASLLSDDAADPSERASPWISARSANVPPFATQVNRTPVFASSVASSSRHAKVAPTGTGGVRQYVEISSTCSSSKITATPSRRDGSSCTARASSVVCVSPRNLSTSEPRGIETNSQDLCGCHSPHQYPHLNQAEERVYRGNQSPDISYAVVDQCIAAPQHSVAPQREGISATEMAVPSVHLSEQWECLLCEISVQDLLNVIRLAHDCEGVVLVSHSEEPLRYYKRNRDVKNFAVSDAAGRAWGPAVSTLLVGERTMVQKLLHLSRKVPSRRPSMESLSQYIWDQVGSRAPSSATLVPCFVVSASDSFTDMHNRIECLGSTPCFVVRADTDAAMVLEETKALVQAWGRGVCSR</sequence>
<evidence type="ECO:0000313" key="3">
    <source>
        <dbReference type="EMBL" id="KAG5496214.1"/>
    </source>
</evidence>
<keyword evidence="4" id="KW-1185">Reference proteome</keyword>
<evidence type="ECO:0000313" key="4">
    <source>
        <dbReference type="Proteomes" id="UP000674318"/>
    </source>
</evidence>
<dbReference type="InterPro" id="IPR011604">
    <property type="entry name" value="PDDEXK-like_dom_sf"/>
</dbReference>
<dbReference type="GO" id="GO:0006281">
    <property type="term" value="P:DNA repair"/>
    <property type="evidence" value="ECO:0007669"/>
    <property type="project" value="UniProtKB-ARBA"/>
</dbReference>
<feature type="domain" description="YqaJ viral recombinase" evidence="2">
    <location>
        <begin position="9"/>
        <end position="274"/>
    </location>
</feature>
<dbReference type="KEGG" id="phet:94288617"/>
<name>A0A836HNT8_9TRYP</name>
<evidence type="ECO:0000259" key="2">
    <source>
        <dbReference type="Pfam" id="PF09588"/>
    </source>
</evidence>
<dbReference type="OrthoDB" id="261614at2759"/>
<dbReference type="InterPro" id="IPR011335">
    <property type="entry name" value="Restrct_endonuc-II-like"/>
</dbReference>
<feature type="region of interest" description="Disordered" evidence="1">
    <location>
        <begin position="104"/>
        <end position="200"/>
    </location>
</feature>